<protein>
    <submittedName>
        <fullName evidence="1">Uncharacterized protein</fullName>
    </submittedName>
</protein>
<evidence type="ECO:0000313" key="1">
    <source>
        <dbReference type="EMBL" id="JAH98781.1"/>
    </source>
</evidence>
<sequence>MHKPRCTGWRSAAVRTRSPSASVSFWRSSFRASAKAGLRASNCVNQERISRTFRRAYIREKQLSSHDSHMLLLLLLS</sequence>
<reference evidence="1" key="1">
    <citation type="submission" date="2014-11" db="EMBL/GenBank/DDBJ databases">
        <authorList>
            <person name="Amaro Gonzalez C."/>
        </authorList>
    </citation>
    <scope>NUCLEOTIDE SEQUENCE</scope>
</reference>
<organism evidence="1">
    <name type="scientific">Anguilla anguilla</name>
    <name type="common">European freshwater eel</name>
    <name type="synonym">Muraena anguilla</name>
    <dbReference type="NCBI Taxonomy" id="7936"/>
    <lineage>
        <taxon>Eukaryota</taxon>
        <taxon>Metazoa</taxon>
        <taxon>Chordata</taxon>
        <taxon>Craniata</taxon>
        <taxon>Vertebrata</taxon>
        <taxon>Euteleostomi</taxon>
        <taxon>Actinopterygii</taxon>
        <taxon>Neopterygii</taxon>
        <taxon>Teleostei</taxon>
        <taxon>Anguilliformes</taxon>
        <taxon>Anguillidae</taxon>
        <taxon>Anguilla</taxon>
    </lineage>
</organism>
<name>A0A0E9X8M6_ANGAN</name>
<accession>A0A0E9X8M6</accession>
<dbReference type="AlphaFoldDB" id="A0A0E9X8M6"/>
<reference evidence="1" key="2">
    <citation type="journal article" date="2015" name="Fish Shellfish Immunol.">
        <title>Early steps in the European eel (Anguilla anguilla)-Vibrio vulnificus interaction in the gills: Role of the RtxA13 toxin.</title>
        <authorList>
            <person name="Callol A."/>
            <person name="Pajuelo D."/>
            <person name="Ebbesson L."/>
            <person name="Teles M."/>
            <person name="MacKenzie S."/>
            <person name="Amaro C."/>
        </authorList>
    </citation>
    <scope>NUCLEOTIDE SEQUENCE</scope>
</reference>
<dbReference type="EMBL" id="GBXM01009796">
    <property type="protein sequence ID" value="JAH98781.1"/>
    <property type="molecule type" value="Transcribed_RNA"/>
</dbReference>
<proteinExistence type="predicted"/>